<name>A0A314KHE8_NICAT</name>
<comment type="caution">
    <text evidence="2">The sequence shown here is derived from an EMBL/GenBank/DDBJ whole genome shotgun (WGS) entry which is preliminary data.</text>
</comment>
<dbReference type="Proteomes" id="UP000187609">
    <property type="component" value="Unassembled WGS sequence"/>
</dbReference>
<keyword evidence="3" id="KW-1185">Reference proteome</keyword>
<dbReference type="Gramene" id="OIT28688">
    <property type="protein sequence ID" value="OIT28688"/>
    <property type="gene ID" value="A4A49_53195"/>
</dbReference>
<feature type="region of interest" description="Disordered" evidence="1">
    <location>
        <begin position="112"/>
        <end position="137"/>
    </location>
</feature>
<accession>A0A314KHE8</accession>
<evidence type="ECO:0000313" key="2">
    <source>
        <dbReference type="EMBL" id="OIT28688.1"/>
    </source>
</evidence>
<evidence type="ECO:0000256" key="1">
    <source>
        <dbReference type="SAM" id="MobiDB-lite"/>
    </source>
</evidence>
<gene>
    <name evidence="2" type="ORF">A4A49_53195</name>
</gene>
<proteinExistence type="predicted"/>
<organism evidence="2 3">
    <name type="scientific">Nicotiana attenuata</name>
    <name type="common">Coyote tobacco</name>
    <dbReference type="NCBI Taxonomy" id="49451"/>
    <lineage>
        <taxon>Eukaryota</taxon>
        <taxon>Viridiplantae</taxon>
        <taxon>Streptophyta</taxon>
        <taxon>Embryophyta</taxon>
        <taxon>Tracheophyta</taxon>
        <taxon>Spermatophyta</taxon>
        <taxon>Magnoliopsida</taxon>
        <taxon>eudicotyledons</taxon>
        <taxon>Gunneridae</taxon>
        <taxon>Pentapetalae</taxon>
        <taxon>asterids</taxon>
        <taxon>lamiids</taxon>
        <taxon>Solanales</taxon>
        <taxon>Solanaceae</taxon>
        <taxon>Nicotianoideae</taxon>
        <taxon>Nicotianeae</taxon>
        <taxon>Nicotiana</taxon>
    </lineage>
</organism>
<dbReference type="EMBL" id="MJEQ01001981">
    <property type="protein sequence ID" value="OIT28688.1"/>
    <property type="molecule type" value="Genomic_DNA"/>
</dbReference>
<sequence>MLEKVDLVFNYGGRWVLKPHVIYIKNLNHVLQGYDVDMLSYIDICAEYTEVLKLREVKQILVTGSSVDEDDFDDVTGDGDEDEDPDLRPVVISKAWTMLQQRKLHQKPTGIRKISFKGDGTGINLPTNLPYSPKKVT</sequence>
<reference evidence="2" key="1">
    <citation type="submission" date="2016-11" db="EMBL/GenBank/DDBJ databases">
        <title>The genome of Nicotiana attenuata.</title>
        <authorList>
            <person name="Xu S."/>
            <person name="Brockmoeller T."/>
            <person name="Gaquerel E."/>
            <person name="Navarro A."/>
            <person name="Kuhl H."/>
            <person name="Gase K."/>
            <person name="Ling Z."/>
            <person name="Zhou W."/>
            <person name="Kreitzer C."/>
            <person name="Stanke M."/>
            <person name="Tang H."/>
            <person name="Lyons E."/>
            <person name="Pandey P."/>
            <person name="Pandey S.P."/>
            <person name="Timmermann B."/>
            <person name="Baldwin I.T."/>
        </authorList>
    </citation>
    <scope>NUCLEOTIDE SEQUENCE [LARGE SCALE GENOMIC DNA]</scope>
    <source>
        <strain evidence="2">UT</strain>
    </source>
</reference>
<evidence type="ECO:0000313" key="3">
    <source>
        <dbReference type="Proteomes" id="UP000187609"/>
    </source>
</evidence>
<dbReference type="AlphaFoldDB" id="A0A314KHE8"/>
<protein>
    <submittedName>
        <fullName evidence="2">Uncharacterized protein</fullName>
    </submittedName>
</protein>